<keyword evidence="10" id="KW-1185">Reference proteome</keyword>
<dbReference type="Proteomes" id="UP000757540">
    <property type="component" value="Unassembled WGS sequence"/>
</dbReference>
<evidence type="ECO:0000313" key="9">
    <source>
        <dbReference type="EMBL" id="NOV97309.1"/>
    </source>
</evidence>
<dbReference type="InterPro" id="IPR050297">
    <property type="entry name" value="LipidA_mod_glycosyltrf_83"/>
</dbReference>
<evidence type="ECO:0000256" key="3">
    <source>
        <dbReference type="ARBA" id="ARBA00022676"/>
    </source>
</evidence>
<evidence type="ECO:0000256" key="7">
    <source>
        <dbReference type="ARBA" id="ARBA00023136"/>
    </source>
</evidence>
<dbReference type="PANTHER" id="PTHR33908:SF11">
    <property type="entry name" value="MEMBRANE PROTEIN"/>
    <property type="match status" value="1"/>
</dbReference>
<sequence length="530" mass="55377">MTRDTPPCERAYRRTLAVLTLAVALWAVAWAALTPGFRSPDEQNHLNSVIRVAYGGGWPAPGDAYFAPVTDQAVTEAAYPADLPGRWRYRADEAQFVDVVPVPAAERVRIDAGNALPVEGSDATVDQMTQHPPAYYVLGAGVLHATGTADARWDVALLTLRLLDVVLFAATVPLAAATVRRLTGSRSAALVAAPFPMLIPQVGHIMGAANNDALVVLTGAGVTYLAARVVTGDLRWRVAVALGLVLGAGLLTKVMLAFAIPTVVLAYLLAPGPRARPRAGPTAVARSARGLVALSLAFVVGGWWWARNWIVDGAVQPVGLPRDYSGMTRVPADEVFSDAVGRTAQAFFGNLGWLEVRLPGDLVALGSVLLIGATLVAVAVPGARRGSLTVALLPVGLVGGVIANAMRSWSESGVLVALQGRYVFGGLTALAALVAVAVWQGCRRRERRTAVAVPVVAGLAVVAAASGLVWAFGAMYRGPGESAARAWDRWVAWSPLGEPALVVVLVVVAVGLVASVVAAVRWSLLTRPAE</sequence>
<dbReference type="InterPro" id="IPR018674">
    <property type="entry name" value="DUF2142_membrane"/>
</dbReference>
<evidence type="ECO:0000256" key="4">
    <source>
        <dbReference type="ARBA" id="ARBA00022679"/>
    </source>
</evidence>
<feature type="transmembrane region" description="Helical" evidence="8">
    <location>
        <begin position="422"/>
        <end position="439"/>
    </location>
</feature>
<keyword evidence="7 8" id="KW-0472">Membrane</keyword>
<proteinExistence type="predicted"/>
<accession>A0ABX2A3D1</accession>
<dbReference type="EMBL" id="JABEZU010000002">
    <property type="protein sequence ID" value="NOV97309.1"/>
    <property type="molecule type" value="Genomic_DNA"/>
</dbReference>
<gene>
    <name evidence="9" type="ORF">HDG69_001884</name>
</gene>
<feature type="transmembrane region" description="Helical" evidence="8">
    <location>
        <begin position="500"/>
        <end position="524"/>
    </location>
</feature>
<keyword evidence="4" id="KW-0808">Transferase</keyword>
<keyword evidence="5 8" id="KW-0812">Transmembrane</keyword>
<dbReference type="PANTHER" id="PTHR33908">
    <property type="entry name" value="MANNOSYLTRANSFERASE YKCB-RELATED"/>
    <property type="match status" value="1"/>
</dbReference>
<evidence type="ECO:0000256" key="5">
    <source>
        <dbReference type="ARBA" id="ARBA00022692"/>
    </source>
</evidence>
<feature type="transmembrane region" description="Helical" evidence="8">
    <location>
        <begin position="390"/>
        <end position="410"/>
    </location>
</feature>
<evidence type="ECO:0000256" key="6">
    <source>
        <dbReference type="ARBA" id="ARBA00022989"/>
    </source>
</evidence>
<comment type="subcellular location">
    <subcellularLocation>
        <location evidence="1">Cell membrane</location>
        <topology evidence="1">Multi-pass membrane protein</topology>
    </subcellularLocation>
</comment>
<evidence type="ECO:0000256" key="2">
    <source>
        <dbReference type="ARBA" id="ARBA00022475"/>
    </source>
</evidence>
<organism evidence="9 10">
    <name type="scientific">Isoptericola halotolerans</name>
    <dbReference type="NCBI Taxonomy" id="300560"/>
    <lineage>
        <taxon>Bacteria</taxon>
        <taxon>Bacillati</taxon>
        <taxon>Actinomycetota</taxon>
        <taxon>Actinomycetes</taxon>
        <taxon>Micrococcales</taxon>
        <taxon>Promicromonosporaceae</taxon>
        <taxon>Isoptericola</taxon>
    </lineage>
</organism>
<evidence type="ECO:0000256" key="1">
    <source>
        <dbReference type="ARBA" id="ARBA00004651"/>
    </source>
</evidence>
<keyword evidence="2" id="KW-1003">Cell membrane</keyword>
<dbReference type="RefSeq" id="WP_171783532.1">
    <property type="nucleotide sequence ID" value="NZ_BAAAML010000014.1"/>
</dbReference>
<name>A0ABX2A3D1_9MICO</name>
<feature type="transmembrane region" description="Helical" evidence="8">
    <location>
        <begin position="236"/>
        <end position="269"/>
    </location>
</feature>
<evidence type="ECO:0000256" key="8">
    <source>
        <dbReference type="SAM" id="Phobius"/>
    </source>
</evidence>
<reference evidence="9 10" key="1">
    <citation type="submission" date="2020-05" db="EMBL/GenBank/DDBJ databases">
        <title>Genomic Encyclopedia of Type Strains, Phase III (KMG-III): the genomes of soil and plant-associated and newly described type strains.</title>
        <authorList>
            <person name="Whitman W."/>
        </authorList>
    </citation>
    <scope>NUCLEOTIDE SEQUENCE [LARGE SCALE GENOMIC DNA]</scope>
    <source>
        <strain evidence="9 10">KCTC 19046</strain>
    </source>
</reference>
<comment type="caution">
    <text evidence="9">The sequence shown here is derived from an EMBL/GenBank/DDBJ whole genome shotgun (WGS) entry which is preliminary data.</text>
</comment>
<feature type="transmembrane region" description="Helical" evidence="8">
    <location>
        <begin position="362"/>
        <end position="383"/>
    </location>
</feature>
<keyword evidence="6 8" id="KW-1133">Transmembrane helix</keyword>
<feature type="transmembrane region" description="Helical" evidence="8">
    <location>
        <begin position="451"/>
        <end position="472"/>
    </location>
</feature>
<keyword evidence="3" id="KW-0328">Glycosyltransferase</keyword>
<protein>
    <submittedName>
        <fullName evidence="9">Cytochrome c oxidase subunit IV</fullName>
    </submittedName>
</protein>
<feature type="transmembrane region" description="Helical" evidence="8">
    <location>
        <begin position="290"/>
        <end position="306"/>
    </location>
</feature>
<dbReference type="Pfam" id="PF09913">
    <property type="entry name" value="DUF2142"/>
    <property type="match status" value="1"/>
</dbReference>
<evidence type="ECO:0000313" key="10">
    <source>
        <dbReference type="Proteomes" id="UP000757540"/>
    </source>
</evidence>